<reference evidence="1 2" key="1">
    <citation type="submission" date="2021-03" db="EMBL/GenBank/DDBJ databases">
        <title>Enterococcal diversity collection.</title>
        <authorList>
            <person name="Gilmore M.S."/>
            <person name="Schwartzman J."/>
            <person name="Van Tyne D."/>
            <person name="Martin M."/>
            <person name="Earl A.M."/>
            <person name="Manson A.L."/>
            <person name="Straub T."/>
            <person name="Salamzade R."/>
            <person name="Saavedra J."/>
            <person name="Lebreton F."/>
            <person name="Prichula J."/>
            <person name="Schaufler K."/>
            <person name="Gaca A."/>
            <person name="Sgardioli B."/>
            <person name="Wagenaar J."/>
            <person name="Strong T."/>
        </authorList>
    </citation>
    <scope>NUCLEOTIDE SEQUENCE [LARGE SCALE GENOMIC DNA]</scope>
    <source>
        <strain evidence="1 2">DIV0869a</strain>
    </source>
</reference>
<dbReference type="Proteomes" id="UP000664632">
    <property type="component" value="Unassembled WGS sequence"/>
</dbReference>
<organism evidence="1 2">
    <name type="scientific">Candidatus Enterococcus ikei</name>
    <dbReference type="NCBI Taxonomy" id="2815326"/>
    <lineage>
        <taxon>Bacteria</taxon>
        <taxon>Bacillati</taxon>
        <taxon>Bacillota</taxon>
        <taxon>Bacilli</taxon>
        <taxon>Lactobacillales</taxon>
        <taxon>Enterococcaceae</taxon>
        <taxon>Enterococcus</taxon>
    </lineage>
</organism>
<evidence type="ECO:0000313" key="1">
    <source>
        <dbReference type="EMBL" id="MBO0438925.1"/>
    </source>
</evidence>
<keyword evidence="2" id="KW-1185">Reference proteome</keyword>
<name>A0ABS3GUU6_9ENTE</name>
<evidence type="ECO:0000313" key="2">
    <source>
        <dbReference type="Proteomes" id="UP000664632"/>
    </source>
</evidence>
<gene>
    <name evidence="1" type="ORF">JZO69_00935</name>
</gene>
<dbReference type="RefSeq" id="WP_207111038.1">
    <property type="nucleotide sequence ID" value="NZ_JAFLWD010000003.1"/>
</dbReference>
<protein>
    <recommendedName>
        <fullName evidence="3">Phage protein</fullName>
    </recommendedName>
</protein>
<dbReference type="EMBL" id="JAFLWD010000003">
    <property type="protein sequence ID" value="MBO0438925.1"/>
    <property type="molecule type" value="Genomic_DNA"/>
</dbReference>
<proteinExistence type="predicted"/>
<evidence type="ECO:0008006" key="3">
    <source>
        <dbReference type="Google" id="ProtNLM"/>
    </source>
</evidence>
<sequence length="143" mass="16440">MDIVENFFQRMKQTYPGISRSDCEEAMQIALVKTTNSLWKIVKQQRNEIKCRDVKRMEKLLNQMLAEQKKQTKLLQTIASSQEQSKSYGGGVNVVNVGGNHAMRMQSVENHDSDNLNKSGYNSTEELKKLNQAYINNLKRGRN</sequence>
<accession>A0ABS3GUU6</accession>
<comment type="caution">
    <text evidence="1">The sequence shown here is derived from an EMBL/GenBank/DDBJ whole genome shotgun (WGS) entry which is preliminary data.</text>
</comment>